<evidence type="ECO:0000313" key="7">
    <source>
        <dbReference type="Proteomes" id="UP001283341"/>
    </source>
</evidence>
<feature type="compositionally biased region" description="Polar residues" evidence="4">
    <location>
        <begin position="764"/>
        <end position="783"/>
    </location>
</feature>
<feature type="compositionally biased region" description="Polar residues" evidence="4">
    <location>
        <begin position="884"/>
        <end position="898"/>
    </location>
</feature>
<comment type="similarity">
    <text evidence="3">Belongs to the cyclic nucleotide phosphodiesterase family.</text>
</comment>
<keyword evidence="7" id="KW-1185">Reference proteome</keyword>
<feature type="region of interest" description="Disordered" evidence="4">
    <location>
        <begin position="637"/>
        <end position="660"/>
    </location>
</feature>
<feature type="region of interest" description="Disordered" evidence="4">
    <location>
        <begin position="719"/>
        <end position="750"/>
    </location>
</feature>
<dbReference type="InterPro" id="IPR036971">
    <property type="entry name" value="PDEase_catalytic_dom_sf"/>
</dbReference>
<dbReference type="InterPro" id="IPR003607">
    <property type="entry name" value="HD/PDEase_dom"/>
</dbReference>
<evidence type="ECO:0000259" key="5">
    <source>
        <dbReference type="PROSITE" id="PS51845"/>
    </source>
</evidence>
<proteinExistence type="inferred from homology"/>
<organism evidence="6 7">
    <name type="scientific">Apodospora peruviana</name>
    <dbReference type="NCBI Taxonomy" id="516989"/>
    <lineage>
        <taxon>Eukaryota</taxon>
        <taxon>Fungi</taxon>
        <taxon>Dikarya</taxon>
        <taxon>Ascomycota</taxon>
        <taxon>Pezizomycotina</taxon>
        <taxon>Sordariomycetes</taxon>
        <taxon>Sordariomycetidae</taxon>
        <taxon>Sordariales</taxon>
        <taxon>Lasiosphaeriaceae</taxon>
        <taxon>Apodospora</taxon>
    </lineage>
</organism>
<evidence type="ECO:0000256" key="4">
    <source>
        <dbReference type="SAM" id="MobiDB-lite"/>
    </source>
</evidence>
<dbReference type="GO" id="GO:0007165">
    <property type="term" value="P:signal transduction"/>
    <property type="evidence" value="ECO:0007669"/>
    <property type="project" value="InterPro"/>
</dbReference>
<evidence type="ECO:0000313" key="6">
    <source>
        <dbReference type="EMBL" id="KAK3313489.1"/>
    </source>
</evidence>
<dbReference type="SMART" id="SM00471">
    <property type="entry name" value="HDc"/>
    <property type="match status" value="1"/>
</dbReference>
<dbReference type="InterPro" id="IPR023174">
    <property type="entry name" value="PDEase_CS"/>
</dbReference>
<feature type="domain" description="PDEase" evidence="5">
    <location>
        <begin position="279"/>
        <end position="625"/>
    </location>
</feature>
<feature type="compositionally biased region" description="Polar residues" evidence="4">
    <location>
        <begin position="793"/>
        <end position="808"/>
    </location>
</feature>
<dbReference type="GO" id="GO:0046872">
    <property type="term" value="F:metal ion binding"/>
    <property type="evidence" value="ECO:0007669"/>
    <property type="project" value="UniProtKB-KW"/>
</dbReference>
<feature type="compositionally biased region" description="Basic and acidic residues" evidence="4">
    <location>
        <begin position="727"/>
        <end position="744"/>
    </location>
</feature>
<dbReference type="SUPFAM" id="SSF109604">
    <property type="entry name" value="HD-domain/PDEase-like"/>
    <property type="match status" value="1"/>
</dbReference>
<comment type="cofactor">
    <cofactor evidence="3">
        <name>a divalent metal cation</name>
        <dbReference type="ChEBI" id="CHEBI:60240"/>
    </cofactor>
    <text evidence="3">Binds 2 divalent metal cations per subunit. Site 1 may preferentially bind zinc ions, while site 2 has a preference for magnesium and/or manganese ions.</text>
</comment>
<accession>A0AAE0M0C4</accession>
<dbReference type="Gene3D" id="1.10.1300.10">
    <property type="entry name" value="3'5'-cyclic nucleotide phosphodiesterase, catalytic domain"/>
    <property type="match status" value="1"/>
</dbReference>
<dbReference type="GO" id="GO:0004114">
    <property type="term" value="F:3',5'-cyclic-nucleotide phosphodiesterase activity"/>
    <property type="evidence" value="ECO:0007669"/>
    <property type="project" value="InterPro"/>
</dbReference>
<dbReference type="EC" id="3.1.4.-" evidence="3"/>
<gene>
    <name evidence="6" type="ORF">B0H66DRAFT_353613</name>
</gene>
<dbReference type="PROSITE" id="PS00126">
    <property type="entry name" value="PDEASE_I_1"/>
    <property type="match status" value="1"/>
</dbReference>
<dbReference type="Pfam" id="PF00233">
    <property type="entry name" value="PDEase_I"/>
    <property type="match status" value="1"/>
</dbReference>
<dbReference type="AlphaFoldDB" id="A0AAE0M0C4"/>
<keyword evidence="1 3" id="KW-0479">Metal-binding</keyword>
<dbReference type="EMBL" id="JAUEDM010000007">
    <property type="protein sequence ID" value="KAK3313489.1"/>
    <property type="molecule type" value="Genomic_DNA"/>
</dbReference>
<dbReference type="CDD" id="cd00077">
    <property type="entry name" value="HDc"/>
    <property type="match status" value="1"/>
</dbReference>
<keyword evidence="2 3" id="KW-0378">Hydrolase</keyword>
<reference evidence="6" key="2">
    <citation type="submission" date="2023-06" db="EMBL/GenBank/DDBJ databases">
        <authorList>
            <consortium name="Lawrence Berkeley National Laboratory"/>
            <person name="Haridas S."/>
            <person name="Hensen N."/>
            <person name="Bonometti L."/>
            <person name="Westerberg I."/>
            <person name="Brannstrom I.O."/>
            <person name="Guillou S."/>
            <person name="Cros-Aarteil S."/>
            <person name="Calhoun S."/>
            <person name="Kuo A."/>
            <person name="Mondo S."/>
            <person name="Pangilinan J."/>
            <person name="Riley R."/>
            <person name="Labutti K."/>
            <person name="Andreopoulos B."/>
            <person name="Lipzen A."/>
            <person name="Chen C."/>
            <person name="Yanf M."/>
            <person name="Daum C."/>
            <person name="Ng V."/>
            <person name="Clum A."/>
            <person name="Steindorff A."/>
            <person name="Ohm R."/>
            <person name="Martin F."/>
            <person name="Silar P."/>
            <person name="Natvig D."/>
            <person name="Lalanne C."/>
            <person name="Gautier V."/>
            <person name="Ament-Velasquez S.L."/>
            <person name="Kruys A."/>
            <person name="Hutchinson M.I."/>
            <person name="Powell A.J."/>
            <person name="Barry K."/>
            <person name="Miller A.N."/>
            <person name="Grigoriev I.V."/>
            <person name="Debuchy R."/>
            <person name="Gladieux P."/>
            <person name="Thoren M.H."/>
            <person name="Johannesson H."/>
        </authorList>
    </citation>
    <scope>NUCLEOTIDE SEQUENCE</scope>
    <source>
        <strain evidence="6">CBS 118394</strain>
    </source>
</reference>
<sequence>MEHAACNVIYVDRGVCQDRYLQESANDVDEFAGEWGPGHVIENVKLLLDVFGQVHLCSTGGSCLTQWLNLQDVSMVDLKPTLILIDTPYQEQIPERSRSRTPSPHSPPDEDTANHEEELYGLALLQRIISESYLRNLSKLVVPVPVVTFPPDQTGSDDSSSEMREEIANVKPHPGSSKSCRAANRRMVKKCLDLGATDVMASPMNGKCMTNLEVHAYRAHREAARDQKALLEVRRGRKRSWVGISDSKPYAYLREAMVSGLMNGICQVENENEDGIPPFKVSIPVDKQAEISQAIGQWHFCAHNFTDDELIVAAAMMFNHALSMPELEAWRIPTDQLHGFLLACRAAYNGFVPYHNFRHVVDVLQATFNFLVHIGALPSYPPLNGPAPPPPPRSPMGLFLQPFEALTLLITAIGHDVGHPGVNNGFLVTLNAPLAQLYNDRSVLESFHCAAYSQILRRHWPSAFLDSKMRSLMISSILATDMGMHFDYMKKMADLQLKLADGQGTEGWDTRTIEAEKSLACALLIKCADISNVARRHDAAVRWMHNLSDEFSRQATMEGELSIPTSLMAPPKKDTLTLSRSQLVFMNLFAIPLFEGVADILPTMQYCVDELMLNKSLFEKRVADELAKMSLTNGSLPQTVPPIASEPPTESTLPVKHDLSPGSGLVAVIQPAGEKDLTNQHDESAARPSQVPEATDKYEQQVNGGIKTTFDAVADFARSDPFNVNNDDPKSGQEREPTKQRCSETTEGSSVPYCVGDWASQATSATTGKMPLSPSTQGTSIISRDSLDRPNSVPVTTITAPESTTTVPESEAKSQAELKVIVSRPTANVNGGGGGGGYINGGTVKSLEGVAPSTEECSKGVLKKKPSRFRINNLPSFFRKHNKQSASPSVTPADTTAG</sequence>
<feature type="region of interest" description="Disordered" evidence="4">
    <location>
        <begin position="875"/>
        <end position="898"/>
    </location>
</feature>
<feature type="region of interest" description="Disordered" evidence="4">
    <location>
        <begin position="677"/>
        <end position="700"/>
    </location>
</feature>
<feature type="region of interest" description="Disordered" evidence="4">
    <location>
        <begin position="764"/>
        <end position="812"/>
    </location>
</feature>
<evidence type="ECO:0000256" key="2">
    <source>
        <dbReference type="ARBA" id="ARBA00022801"/>
    </source>
</evidence>
<dbReference type="Proteomes" id="UP001283341">
    <property type="component" value="Unassembled WGS sequence"/>
</dbReference>
<reference evidence="6" key="1">
    <citation type="journal article" date="2023" name="Mol. Phylogenet. Evol.">
        <title>Genome-scale phylogeny and comparative genomics of the fungal order Sordariales.</title>
        <authorList>
            <person name="Hensen N."/>
            <person name="Bonometti L."/>
            <person name="Westerberg I."/>
            <person name="Brannstrom I.O."/>
            <person name="Guillou S."/>
            <person name="Cros-Aarteil S."/>
            <person name="Calhoun S."/>
            <person name="Haridas S."/>
            <person name="Kuo A."/>
            <person name="Mondo S."/>
            <person name="Pangilinan J."/>
            <person name="Riley R."/>
            <person name="LaButti K."/>
            <person name="Andreopoulos B."/>
            <person name="Lipzen A."/>
            <person name="Chen C."/>
            <person name="Yan M."/>
            <person name="Daum C."/>
            <person name="Ng V."/>
            <person name="Clum A."/>
            <person name="Steindorff A."/>
            <person name="Ohm R.A."/>
            <person name="Martin F."/>
            <person name="Silar P."/>
            <person name="Natvig D.O."/>
            <person name="Lalanne C."/>
            <person name="Gautier V."/>
            <person name="Ament-Velasquez S.L."/>
            <person name="Kruys A."/>
            <person name="Hutchinson M.I."/>
            <person name="Powell A.J."/>
            <person name="Barry K."/>
            <person name="Miller A.N."/>
            <person name="Grigoriev I.V."/>
            <person name="Debuchy R."/>
            <person name="Gladieux P."/>
            <person name="Hiltunen Thoren M."/>
            <person name="Johannesson H."/>
        </authorList>
    </citation>
    <scope>NUCLEOTIDE SEQUENCE</scope>
    <source>
        <strain evidence="6">CBS 118394</strain>
    </source>
</reference>
<name>A0AAE0M0C4_9PEZI</name>
<evidence type="ECO:0000256" key="3">
    <source>
        <dbReference type="RuleBase" id="RU363067"/>
    </source>
</evidence>
<dbReference type="InterPro" id="IPR002073">
    <property type="entry name" value="PDEase_catalytic_dom"/>
</dbReference>
<dbReference type="PROSITE" id="PS51845">
    <property type="entry name" value="PDEASE_I_2"/>
    <property type="match status" value="1"/>
</dbReference>
<feature type="region of interest" description="Disordered" evidence="4">
    <location>
        <begin position="90"/>
        <end position="113"/>
    </location>
</feature>
<evidence type="ECO:0000256" key="1">
    <source>
        <dbReference type="ARBA" id="ARBA00022723"/>
    </source>
</evidence>
<protein>
    <recommendedName>
        <fullName evidence="3">Phosphodiesterase</fullName>
        <ecNumber evidence="3">3.1.4.-</ecNumber>
    </recommendedName>
</protein>
<dbReference type="PANTHER" id="PTHR11347">
    <property type="entry name" value="CYCLIC NUCLEOTIDE PHOSPHODIESTERASE"/>
    <property type="match status" value="1"/>
</dbReference>
<comment type="caution">
    <text evidence="6">The sequence shown here is derived from an EMBL/GenBank/DDBJ whole genome shotgun (WGS) entry which is preliminary data.</text>
</comment>